<dbReference type="AlphaFoldDB" id="A0A7J8C5K2"/>
<dbReference type="PANTHER" id="PTHR36464">
    <property type="entry name" value="PROTEIN BEAN1"/>
    <property type="match status" value="1"/>
</dbReference>
<organism evidence="2 3">
    <name type="scientific">Molossus molossus</name>
    <name type="common">Pallas' mastiff bat</name>
    <name type="synonym">Vespertilio molossus</name>
    <dbReference type="NCBI Taxonomy" id="27622"/>
    <lineage>
        <taxon>Eukaryota</taxon>
        <taxon>Metazoa</taxon>
        <taxon>Chordata</taxon>
        <taxon>Craniata</taxon>
        <taxon>Vertebrata</taxon>
        <taxon>Euteleostomi</taxon>
        <taxon>Mammalia</taxon>
        <taxon>Eutheria</taxon>
        <taxon>Laurasiatheria</taxon>
        <taxon>Chiroptera</taxon>
        <taxon>Yangochiroptera</taxon>
        <taxon>Molossidae</taxon>
        <taxon>Molossus</taxon>
    </lineage>
</organism>
<feature type="region of interest" description="Disordered" evidence="1">
    <location>
        <begin position="58"/>
        <end position="80"/>
    </location>
</feature>
<dbReference type="Proteomes" id="UP000550707">
    <property type="component" value="Unassembled WGS sequence"/>
</dbReference>
<comment type="caution">
    <text evidence="2">The sequence shown here is derived from an EMBL/GenBank/DDBJ whole genome shotgun (WGS) entry which is preliminary data.</text>
</comment>
<keyword evidence="3" id="KW-1185">Reference proteome</keyword>
<reference evidence="2 3" key="1">
    <citation type="journal article" date="2020" name="Nature">
        <title>Six reference-quality genomes reveal evolution of bat adaptations.</title>
        <authorList>
            <person name="Jebb D."/>
            <person name="Huang Z."/>
            <person name="Pippel M."/>
            <person name="Hughes G.M."/>
            <person name="Lavrichenko K."/>
            <person name="Devanna P."/>
            <person name="Winkler S."/>
            <person name="Jermiin L.S."/>
            <person name="Skirmuntt E.C."/>
            <person name="Katzourakis A."/>
            <person name="Burkitt-Gray L."/>
            <person name="Ray D.A."/>
            <person name="Sullivan K.A.M."/>
            <person name="Roscito J.G."/>
            <person name="Kirilenko B.M."/>
            <person name="Davalos L.M."/>
            <person name="Corthals A.P."/>
            <person name="Power M.L."/>
            <person name="Jones G."/>
            <person name="Ransome R.D."/>
            <person name="Dechmann D.K.N."/>
            <person name="Locatelli A.G."/>
            <person name="Puechmaille S.J."/>
            <person name="Fedrigo O."/>
            <person name="Jarvis E.D."/>
            <person name="Hiller M."/>
            <person name="Vernes S.C."/>
            <person name="Myers E.W."/>
            <person name="Teeling E.C."/>
        </authorList>
    </citation>
    <scope>NUCLEOTIDE SEQUENCE [LARGE SCALE GENOMIC DNA]</scope>
    <source>
        <strain evidence="2">MMolMol1</strain>
        <tissue evidence="2">Muscle</tissue>
    </source>
</reference>
<proteinExistence type="predicted"/>
<gene>
    <name evidence="2" type="ORF">HJG59_001453</name>
</gene>
<dbReference type="EMBL" id="JACASF010000021">
    <property type="protein sequence ID" value="KAF6406175.1"/>
    <property type="molecule type" value="Genomic_DNA"/>
</dbReference>
<evidence type="ECO:0000313" key="3">
    <source>
        <dbReference type="Proteomes" id="UP000550707"/>
    </source>
</evidence>
<evidence type="ECO:0000256" key="1">
    <source>
        <dbReference type="SAM" id="MobiDB-lite"/>
    </source>
</evidence>
<evidence type="ECO:0000313" key="2">
    <source>
        <dbReference type="EMBL" id="KAF6406175.1"/>
    </source>
</evidence>
<sequence length="131" mass="14056">MRYACSLVGDWPAPLDLSYHQEVDAVMLHRLYTDPPPCYEECMGPGATQLYLPTDAPPPYSLIDTSHSSGGYQQGQSSLHTISMDALPPYEAVCGAPPSLLPLPGPEPEPSSFQSSPTPNGDLVSSPERIV</sequence>
<feature type="compositionally biased region" description="Low complexity" evidence="1">
    <location>
        <begin position="110"/>
        <end position="119"/>
    </location>
</feature>
<protein>
    <submittedName>
        <fullName evidence="2">Brain expressed associated with NEDD4 1</fullName>
    </submittedName>
</protein>
<feature type="compositionally biased region" description="Low complexity" evidence="1">
    <location>
        <begin position="66"/>
        <end position="78"/>
    </location>
</feature>
<name>A0A7J8C5K2_MOLMO</name>
<feature type="region of interest" description="Disordered" evidence="1">
    <location>
        <begin position="97"/>
        <end position="131"/>
    </location>
</feature>
<feature type="compositionally biased region" description="Pro residues" evidence="1">
    <location>
        <begin position="99"/>
        <end position="109"/>
    </location>
</feature>
<accession>A0A7J8C5K2</accession>
<dbReference type="PANTHER" id="PTHR36464:SF1">
    <property type="entry name" value="PROTEIN BEAN1"/>
    <property type="match status" value="1"/>
</dbReference>
<dbReference type="InterPro" id="IPR039352">
    <property type="entry name" value="BEAN1"/>
</dbReference>